<evidence type="ECO:0000259" key="14">
    <source>
        <dbReference type="PROSITE" id="PS50929"/>
    </source>
</evidence>
<feature type="transmembrane region" description="Helical" evidence="12">
    <location>
        <begin position="262"/>
        <end position="280"/>
    </location>
</feature>
<feature type="domain" description="ABC transmembrane type-1" evidence="14">
    <location>
        <begin position="33"/>
        <end position="315"/>
    </location>
</feature>
<dbReference type="PANTHER" id="PTHR43394:SF1">
    <property type="entry name" value="ATP-BINDING CASSETTE SUB-FAMILY B MEMBER 10, MITOCHONDRIAL"/>
    <property type="match status" value="1"/>
</dbReference>
<name>A0AAQ2UUG5_OENOE</name>
<feature type="domain" description="ABC transporter" evidence="13">
    <location>
        <begin position="349"/>
        <end position="582"/>
    </location>
</feature>
<evidence type="ECO:0000256" key="9">
    <source>
        <dbReference type="ARBA" id="ARBA00059943"/>
    </source>
</evidence>
<evidence type="ECO:0000256" key="6">
    <source>
        <dbReference type="ARBA" id="ARBA00022989"/>
    </source>
</evidence>
<dbReference type="GO" id="GO:0008559">
    <property type="term" value="F:ABC-type xenobiotic transporter activity"/>
    <property type="evidence" value="ECO:0007669"/>
    <property type="project" value="UniProtKB-EC"/>
</dbReference>
<evidence type="ECO:0000256" key="8">
    <source>
        <dbReference type="ARBA" id="ARBA00034018"/>
    </source>
</evidence>
<feature type="transmembrane region" description="Helical" evidence="12">
    <location>
        <begin position="148"/>
        <end position="167"/>
    </location>
</feature>
<dbReference type="GO" id="GO:0005886">
    <property type="term" value="C:plasma membrane"/>
    <property type="evidence" value="ECO:0007669"/>
    <property type="project" value="UniProtKB-SubCell"/>
</dbReference>
<dbReference type="InterPro" id="IPR017871">
    <property type="entry name" value="ABC_transporter-like_CS"/>
</dbReference>
<dbReference type="SUPFAM" id="SSF90123">
    <property type="entry name" value="ABC transporter transmembrane region"/>
    <property type="match status" value="1"/>
</dbReference>
<dbReference type="Pfam" id="PF00664">
    <property type="entry name" value="ABC_membrane"/>
    <property type="match status" value="1"/>
</dbReference>
<dbReference type="PROSITE" id="PS50893">
    <property type="entry name" value="ABC_TRANSPORTER_2"/>
    <property type="match status" value="1"/>
</dbReference>
<keyword evidence="4" id="KW-0547">Nucleotide-binding</keyword>
<proteinExistence type="inferred from homology"/>
<dbReference type="InterPro" id="IPR027417">
    <property type="entry name" value="P-loop_NTPase"/>
</dbReference>
<dbReference type="PROSITE" id="PS00211">
    <property type="entry name" value="ABC_TRANSPORTER_1"/>
    <property type="match status" value="1"/>
</dbReference>
<comment type="subcellular location">
    <subcellularLocation>
        <location evidence="1">Cell membrane</location>
        <topology evidence="1">Multi-pass membrane protein</topology>
    </subcellularLocation>
</comment>
<evidence type="ECO:0000256" key="1">
    <source>
        <dbReference type="ARBA" id="ARBA00004651"/>
    </source>
</evidence>
<dbReference type="PROSITE" id="PS50929">
    <property type="entry name" value="ABC_TM1F"/>
    <property type="match status" value="1"/>
</dbReference>
<dbReference type="RefSeq" id="WP_243114848.1">
    <property type="nucleotide sequence ID" value="NZ_LR031358.1"/>
</dbReference>
<protein>
    <recommendedName>
        <fullName evidence="11">Multidrug resistance ABC transporter ATP-binding and permease protein</fullName>
        <ecNumber evidence="2">7.6.2.2</ecNumber>
    </recommendedName>
</protein>
<dbReference type="InterPro" id="IPR003593">
    <property type="entry name" value="AAA+_ATPase"/>
</dbReference>
<dbReference type="CDD" id="cd07346">
    <property type="entry name" value="ABC_6TM_exporters"/>
    <property type="match status" value="1"/>
</dbReference>
<keyword evidence="3 12" id="KW-0812">Transmembrane</keyword>
<dbReference type="GO" id="GO:0016887">
    <property type="term" value="F:ATP hydrolysis activity"/>
    <property type="evidence" value="ECO:0007669"/>
    <property type="project" value="InterPro"/>
</dbReference>
<evidence type="ECO:0000256" key="12">
    <source>
        <dbReference type="SAM" id="Phobius"/>
    </source>
</evidence>
<dbReference type="GO" id="GO:0005524">
    <property type="term" value="F:ATP binding"/>
    <property type="evidence" value="ECO:0007669"/>
    <property type="project" value="UniProtKB-KW"/>
</dbReference>
<evidence type="ECO:0000256" key="11">
    <source>
        <dbReference type="ARBA" id="ARBA00072598"/>
    </source>
</evidence>
<dbReference type="InterPro" id="IPR011527">
    <property type="entry name" value="ABC1_TM_dom"/>
</dbReference>
<evidence type="ECO:0000256" key="3">
    <source>
        <dbReference type="ARBA" id="ARBA00022692"/>
    </source>
</evidence>
<dbReference type="PANTHER" id="PTHR43394">
    <property type="entry name" value="ATP-DEPENDENT PERMEASE MDL1, MITOCHONDRIAL"/>
    <property type="match status" value="1"/>
</dbReference>
<dbReference type="SUPFAM" id="SSF52540">
    <property type="entry name" value="P-loop containing nucleoside triphosphate hydrolases"/>
    <property type="match status" value="1"/>
</dbReference>
<dbReference type="Gene3D" id="1.20.1560.10">
    <property type="entry name" value="ABC transporter type 1, transmembrane domain"/>
    <property type="match status" value="1"/>
</dbReference>
<keyword evidence="5 15" id="KW-0067">ATP-binding</keyword>
<dbReference type="AlphaFoldDB" id="A0AAQ2UUG5"/>
<evidence type="ECO:0000256" key="2">
    <source>
        <dbReference type="ARBA" id="ARBA00012191"/>
    </source>
</evidence>
<sequence>MQKEADTAGNKYTTWQMLRFVFGEVLHNRWILILNVVALTIITMLQFVIPQIEQFIIDSVIPKKDFSWLIGSTAVLLLTAVFLGLLNYFSVYYMGVLSQSAITELRNKLYHQIIQLDTHFFESSKTGDLMTRLTGDVSNLQNLISSNMLSIIGNFFTFIGVWAFIFYVNWQMALAVSLTFPFMFIIYRVFRGRIHTAFRAARRSQSDMSNQMQNTLTQIELIKSYASENLEEERFEENSNRNKRDLIQATHNMAIFSPLVDLVNYIGTAIILTLGAYFVIHDQLTVGQLVAYLSYVSLLQNPIRSLTSLLNQLQESLVSYGRIMDINQVKSSIVEDKGAINFPKISRGINLENVSFAYEKEETIHDITFSIPFGKTTALVGRSGSGKTTITKLIDRLYDLDNGSIKFDGLDIKKIKLRSLRENIAIVSQDTYIVDGTIKDNIIYGKQGASEEDIWRVAEMADIADFIHQQTKGMNTLVGERGVKLSGGQKQRISIARALLKDAPIVILDEATASLDNESEKNIQHALKALMKNRTSLVIAHRLSTIYNADQIIVMSQGRIVERGKHEQLLKQNGSYARLYNAQFK</sequence>
<evidence type="ECO:0000313" key="16">
    <source>
        <dbReference type="Proteomes" id="UP000294726"/>
    </source>
</evidence>
<feature type="transmembrane region" description="Helical" evidence="12">
    <location>
        <begin position="30"/>
        <end position="49"/>
    </location>
</feature>
<dbReference type="SMART" id="SM00382">
    <property type="entry name" value="AAA"/>
    <property type="match status" value="1"/>
</dbReference>
<feature type="transmembrane region" description="Helical" evidence="12">
    <location>
        <begin position="69"/>
        <end position="89"/>
    </location>
</feature>
<dbReference type="Proteomes" id="UP000294726">
    <property type="component" value="Chromosome"/>
</dbReference>
<keyword evidence="6 12" id="KW-1133">Transmembrane helix</keyword>
<dbReference type="Gene3D" id="3.40.50.300">
    <property type="entry name" value="P-loop containing nucleotide triphosphate hydrolases"/>
    <property type="match status" value="1"/>
</dbReference>
<dbReference type="EMBL" id="LR031358">
    <property type="protein sequence ID" value="VDB97529.1"/>
    <property type="molecule type" value="Genomic_DNA"/>
</dbReference>
<evidence type="ECO:0000256" key="10">
    <source>
        <dbReference type="ARBA" id="ARBA00061674"/>
    </source>
</evidence>
<feature type="transmembrane region" description="Helical" evidence="12">
    <location>
        <begin position="173"/>
        <end position="190"/>
    </location>
</feature>
<evidence type="ECO:0000256" key="4">
    <source>
        <dbReference type="ARBA" id="ARBA00022741"/>
    </source>
</evidence>
<evidence type="ECO:0000256" key="5">
    <source>
        <dbReference type="ARBA" id="ARBA00022840"/>
    </source>
</evidence>
<dbReference type="InterPro" id="IPR039421">
    <property type="entry name" value="Type_1_exporter"/>
</dbReference>
<organism evidence="15 16">
    <name type="scientific">Oenococcus oeni</name>
    <name type="common">Leuconostoc oenos</name>
    <dbReference type="NCBI Taxonomy" id="1247"/>
    <lineage>
        <taxon>Bacteria</taxon>
        <taxon>Bacillati</taxon>
        <taxon>Bacillota</taxon>
        <taxon>Bacilli</taxon>
        <taxon>Lactobacillales</taxon>
        <taxon>Lactobacillaceae</taxon>
        <taxon>Oenococcus</taxon>
    </lineage>
</organism>
<keyword evidence="7 12" id="KW-0472">Membrane</keyword>
<reference evidence="15 16" key="1">
    <citation type="submission" date="2018-08" db="EMBL/GenBank/DDBJ databases">
        <authorList>
            <person name="Lorentzen P. G. S. M."/>
        </authorList>
    </citation>
    <scope>NUCLEOTIDE SEQUENCE [LARGE SCALE GENOMIC DNA]</scope>
    <source>
        <strain evidence="15 16">CRBO_1381</strain>
    </source>
</reference>
<dbReference type="GO" id="GO:0015421">
    <property type="term" value="F:ABC-type oligopeptide transporter activity"/>
    <property type="evidence" value="ECO:0007669"/>
    <property type="project" value="TreeGrafter"/>
</dbReference>
<evidence type="ECO:0000313" key="15">
    <source>
        <dbReference type="EMBL" id="VDB97529.1"/>
    </source>
</evidence>
<evidence type="ECO:0000259" key="13">
    <source>
        <dbReference type="PROSITE" id="PS50893"/>
    </source>
</evidence>
<accession>A0AAQ2UUG5</accession>
<comment type="catalytic activity">
    <reaction evidence="8">
        <text>ATP + H2O + xenobioticSide 1 = ADP + phosphate + xenobioticSide 2.</text>
        <dbReference type="EC" id="7.6.2.2"/>
    </reaction>
</comment>
<comment type="function">
    <text evidence="9">Efflux transporter for a variety of amphiphilic cationic compounds, including antibiotics.</text>
</comment>
<dbReference type="EC" id="7.6.2.2" evidence="2"/>
<dbReference type="FunFam" id="3.40.50.300:FF:000218">
    <property type="entry name" value="Multidrug ABC transporter ATP-binding protein"/>
    <property type="match status" value="1"/>
</dbReference>
<dbReference type="InterPro" id="IPR003439">
    <property type="entry name" value="ABC_transporter-like_ATP-bd"/>
</dbReference>
<evidence type="ECO:0000256" key="7">
    <source>
        <dbReference type="ARBA" id="ARBA00023136"/>
    </source>
</evidence>
<gene>
    <name evidence="15" type="ORF">OENI_0511</name>
</gene>
<dbReference type="InterPro" id="IPR036640">
    <property type="entry name" value="ABC1_TM_sf"/>
</dbReference>
<dbReference type="Pfam" id="PF00005">
    <property type="entry name" value="ABC_tran"/>
    <property type="match status" value="1"/>
</dbReference>
<comment type="similarity">
    <text evidence="10">Belongs to the ABC transporter superfamily. Multidrug exporter LmrA (TC 3.A.1.117.1) family.</text>
</comment>